<comment type="caution">
    <text evidence="1">The sequence shown here is derived from an EMBL/GenBank/DDBJ whole genome shotgun (WGS) entry which is preliminary data.</text>
</comment>
<protein>
    <submittedName>
        <fullName evidence="1">Uncharacterized protein</fullName>
    </submittedName>
</protein>
<evidence type="ECO:0000313" key="2">
    <source>
        <dbReference type="Proteomes" id="UP000216961"/>
    </source>
</evidence>
<accession>A0AA91YZU2</accession>
<dbReference type="Proteomes" id="UP000216961">
    <property type="component" value="Unassembled WGS sequence"/>
</dbReference>
<evidence type="ECO:0000313" key="1">
    <source>
        <dbReference type="EMBL" id="PAD81953.1"/>
    </source>
</evidence>
<reference evidence="1 2" key="1">
    <citation type="submission" date="2017-07" db="EMBL/GenBank/DDBJ databases">
        <title>Isolation and whole genome analysis of endospore-forming bacteria from heroin.</title>
        <authorList>
            <person name="Kalinowski J."/>
            <person name="Ahrens B."/>
            <person name="Al-Dilaimi A."/>
            <person name="Winkler A."/>
            <person name="Wibberg D."/>
            <person name="Schleenbecker U."/>
            <person name="Ruckert C."/>
            <person name="Wolfel R."/>
            <person name="Grass G."/>
        </authorList>
    </citation>
    <scope>NUCLEOTIDE SEQUENCE [LARGE SCALE GENOMIC DNA]</scope>
    <source>
        <strain evidence="1 2">7521-2</strain>
    </source>
</reference>
<gene>
    <name evidence="1" type="ORF">CHH57_17295</name>
</gene>
<dbReference type="RefSeq" id="WP_095332155.1">
    <property type="nucleotide sequence ID" value="NZ_CP026040.1"/>
</dbReference>
<proteinExistence type="predicted"/>
<sequence>MGYTILFSYYEIVGEEAHLIDEYKLPVKERKESLETLLIEQNYKFIGNVDLWGFRTSKFMNIAEIIKIEADSRKDT</sequence>
<dbReference type="AlphaFoldDB" id="A0AA91YZU2"/>
<dbReference type="EMBL" id="NPBQ01000104">
    <property type="protein sequence ID" value="PAD81953.1"/>
    <property type="molecule type" value="Genomic_DNA"/>
</dbReference>
<name>A0AA91YZU2_NIACI</name>
<organism evidence="1 2">
    <name type="scientific">Niallia circulans</name>
    <name type="common">Bacillus circulans</name>
    <dbReference type="NCBI Taxonomy" id="1397"/>
    <lineage>
        <taxon>Bacteria</taxon>
        <taxon>Bacillati</taxon>
        <taxon>Bacillota</taxon>
        <taxon>Bacilli</taxon>
        <taxon>Bacillales</taxon>
        <taxon>Bacillaceae</taxon>
        <taxon>Niallia</taxon>
    </lineage>
</organism>